<dbReference type="InterPro" id="IPR056337">
    <property type="entry name" value="LHD_YVC1"/>
</dbReference>
<evidence type="ECO:0000259" key="2">
    <source>
        <dbReference type="Pfam" id="PF23190"/>
    </source>
</evidence>
<comment type="caution">
    <text evidence="4">The sequence shown here is derived from an EMBL/GenBank/DDBJ whole genome shotgun (WGS) entry which is preliminary data.</text>
</comment>
<dbReference type="PANTHER" id="PTHR35859:SF6">
    <property type="entry name" value="ION TRANSPORT DOMAIN-CONTAINING PROTEIN"/>
    <property type="match status" value="1"/>
</dbReference>
<feature type="domain" description="Calcium channel YVC1-like C-terminal transmembrane" evidence="3">
    <location>
        <begin position="240"/>
        <end position="378"/>
    </location>
</feature>
<dbReference type="PANTHER" id="PTHR35859">
    <property type="entry name" value="NONSELECTIVE CATION CHANNEL PROTEIN"/>
    <property type="match status" value="1"/>
</dbReference>
<dbReference type="Pfam" id="PF23317">
    <property type="entry name" value="YVC1_C"/>
    <property type="match status" value="1"/>
</dbReference>
<reference evidence="4" key="1">
    <citation type="submission" date="2022-07" db="EMBL/GenBank/DDBJ databases">
        <title>Genome Sequence of Leucocoprinus birnbaumii.</title>
        <authorList>
            <person name="Buettner E."/>
        </authorList>
    </citation>
    <scope>NUCLEOTIDE SEQUENCE</scope>
    <source>
        <strain evidence="4">VT141</strain>
    </source>
</reference>
<protein>
    <recommendedName>
        <fullName evidence="6">Polycystin cation channel PKD1/PKD2 domain-containing protein</fullName>
    </recommendedName>
</protein>
<evidence type="ECO:0000313" key="5">
    <source>
        <dbReference type="Proteomes" id="UP001213000"/>
    </source>
</evidence>
<keyword evidence="1" id="KW-0472">Membrane</keyword>
<dbReference type="InterPro" id="IPR052971">
    <property type="entry name" value="TRP_calcium_channel"/>
</dbReference>
<evidence type="ECO:0000313" key="4">
    <source>
        <dbReference type="EMBL" id="KAJ3573131.1"/>
    </source>
</evidence>
<feature type="domain" description="YVC1 N-terminal linker helical" evidence="2">
    <location>
        <begin position="25"/>
        <end position="193"/>
    </location>
</feature>
<dbReference type="AlphaFoldDB" id="A0AAD5VYL9"/>
<accession>A0AAD5VYL9</accession>
<keyword evidence="1" id="KW-0812">Transmembrane</keyword>
<dbReference type="Pfam" id="PF23190">
    <property type="entry name" value="LHD_TRPY1"/>
    <property type="match status" value="1"/>
</dbReference>
<evidence type="ECO:0000259" key="3">
    <source>
        <dbReference type="Pfam" id="PF23317"/>
    </source>
</evidence>
<evidence type="ECO:0008006" key="6">
    <source>
        <dbReference type="Google" id="ProtNLM"/>
    </source>
</evidence>
<evidence type="ECO:0000256" key="1">
    <source>
        <dbReference type="SAM" id="Phobius"/>
    </source>
</evidence>
<feature type="transmembrane region" description="Helical" evidence="1">
    <location>
        <begin position="262"/>
        <end position="280"/>
    </location>
</feature>
<keyword evidence="1" id="KW-1133">Transmembrane helix</keyword>
<feature type="transmembrane region" description="Helical" evidence="1">
    <location>
        <begin position="360"/>
        <end position="384"/>
    </location>
</feature>
<dbReference type="InterPro" id="IPR056336">
    <property type="entry name" value="YVC1_C"/>
</dbReference>
<feature type="transmembrane region" description="Helical" evidence="1">
    <location>
        <begin position="323"/>
        <end position="348"/>
    </location>
</feature>
<dbReference type="EMBL" id="JANIEX010000114">
    <property type="protein sequence ID" value="KAJ3573131.1"/>
    <property type="molecule type" value="Genomic_DNA"/>
</dbReference>
<proteinExistence type="predicted"/>
<keyword evidence="5" id="KW-1185">Reference proteome</keyword>
<sequence>MDAEQPDITPLLAPTPDDLAAVKVFPLIQALKKDITGTIDTAFSWEQLNASDIKYAVVRPLVIKYARLRNMAVVYACLVVRSYFQAQAAVNLAFEALMQSRASMCELLAMKLVGRFASNHMQLLAALTTAWSPLAGASPAVVEEVKSVISKNDIETAHTALEMAISTKSKAFLATPVIQDVVNDIYSGNVMFSLVSSRSILADNYKPRPIEIYEVRQASFLNHYRLRVPRYAAILEFLNFLILLVTFVLCQANGDPAQITPWEVVFMVFAFAQALGEYTAAAEHGWYIYIANMWNAFDICFTVIFLIFFSLRMKALHTNDLELSGAAFDILACGGCILLPRLVFYVFVNHVIILSLQAMIAEYVIFIGTAAICFSGLLFTLWVLGMPSTFHAFEELVTLTTDPLFIQQHNIERSHPQMTRFLQHS</sequence>
<feature type="transmembrane region" description="Helical" evidence="1">
    <location>
        <begin position="231"/>
        <end position="250"/>
    </location>
</feature>
<name>A0AAD5VYL9_9AGAR</name>
<gene>
    <name evidence="4" type="ORF">NP233_g2623</name>
</gene>
<dbReference type="Proteomes" id="UP001213000">
    <property type="component" value="Unassembled WGS sequence"/>
</dbReference>
<organism evidence="4 5">
    <name type="scientific">Leucocoprinus birnbaumii</name>
    <dbReference type="NCBI Taxonomy" id="56174"/>
    <lineage>
        <taxon>Eukaryota</taxon>
        <taxon>Fungi</taxon>
        <taxon>Dikarya</taxon>
        <taxon>Basidiomycota</taxon>
        <taxon>Agaricomycotina</taxon>
        <taxon>Agaricomycetes</taxon>
        <taxon>Agaricomycetidae</taxon>
        <taxon>Agaricales</taxon>
        <taxon>Agaricineae</taxon>
        <taxon>Agaricaceae</taxon>
        <taxon>Leucocoprinus</taxon>
    </lineage>
</organism>
<feature type="transmembrane region" description="Helical" evidence="1">
    <location>
        <begin position="286"/>
        <end position="311"/>
    </location>
</feature>